<feature type="cross-link" description="Glycyl lysine isopeptide (Lys-Gly) (interchain with G-Cter in SUMO2)" evidence="8">
    <location>
        <position position="146"/>
    </location>
</feature>
<dbReference type="InterPro" id="IPR008271">
    <property type="entry name" value="Ser/Thr_kinase_AS"/>
</dbReference>
<evidence type="ECO:0000256" key="2">
    <source>
        <dbReference type="ARBA" id="ARBA00022679"/>
    </source>
</evidence>
<comment type="caution">
    <text evidence="12">The sequence shown here is derived from an EMBL/GenBank/DDBJ whole genome shotgun (WGS) entry which is preliminary data.</text>
</comment>
<dbReference type="SMART" id="SM00220">
    <property type="entry name" value="S_TKc"/>
    <property type="match status" value="1"/>
</dbReference>
<name>A0A1J4JBD3_9EUKA</name>
<dbReference type="PROSITE" id="PS00107">
    <property type="entry name" value="PROTEIN_KINASE_ATP"/>
    <property type="match status" value="1"/>
</dbReference>
<evidence type="ECO:0000256" key="8">
    <source>
        <dbReference type="PIRSR" id="PIRSR630616-3"/>
    </source>
</evidence>
<dbReference type="Gene3D" id="1.10.510.10">
    <property type="entry name" value="Transferase(Phosphotransferase) domain 1"/>
    <property type="match status" value="2"/>
</dbReference>
<feature type="binding site" evidence="7 9">
    <location>
        <position position="49"/>
    </location>
    <ligand>
        <name>ATP</name>
        <dbReference type="ChEBI" id="CHEBI:30616"/>
    </ligand>
</feature>
<evidence type="ECO:0000256" key="7">
    <source>
        <dbReference type="PIRSR" id="PIRSR630616-2"/>
    </source>
</evidence>
<dbReference type="PANTHER" id="PTHR24350">
    <property type="entry name" value="SERINE/THREONINE-PROTEIN KINASE IAL-RELATED"/>
    <property type="match status" value="1"/>
</dbReference>
<keyword evidence="4 12" id="KW-0418">Kinase</keyword>
<dbReference type="InterPro" id="IPR017441">
    <property type="entry name" value="Protein_kinase_ATP_BS"/>
</dbReference>
<evidence type="ECO:0000256" key="3">
    <source>
        <dbReference type="ARBA" id="ARBA00022741"/>
    </source>
</evidence>
<evidence type="ECO:0000256" key="10">
    <source>
        <dbReference type="RuleBase" id="RU000304"/>
    </source>
</evidence>
<evidence type="ECO:0000256" key="6">
    <source>
        <dbReference type="PIRSR" id="PIRSR630616-1"/>
    </source>
</evidence>
<dbReference type="SUPFAM" id="SSF56112">
    <property type="entry name" value="Protein kinase-like (PK-like)"/>
    <property type="match status" value="1"/>
</dbReference>
<dbReference type="VEuPathDB" id="TrichDB:TRFO_37320"/>
<feature type="active site" description="Proton acceptor" evidence="6">
    <location>
        <position position="144"/>
    </location>
</feature>
<dbReference type="PROSITE" id="PS00108">
    <property type="entry name" value="PROTEIN_KINASE_ST"/>
    <property type="match status" value="1"/>
</dbReference>
<reference evidence="12" key="1">
    <citation type="submission" date="2016-10" db="EMBL/GenBank/DDBJ databases">
        <authorList>
            <person name="Benchimol M."/>
            <person name="Almeida L.G."/>
            <person name="Vasconcelos A.T."/>
            <person name="Perreira-Neves A."/>
            <person name="Rosa I.A."/>
            <person name="Tasca T."/>
            <person name="Bogo M.R."/>
            <person name="de Souza W."/>
        </authorList>
    </citation>
    <scope>NUCLEOTIDE SEQUENCE [LARGE SCALE GENOMIC DNA]</scope>
    <source>
        <strain evidence="12">K</strain>
    </source>
</reference>
<gene>
    <name evidence="12" type="ORF">TRFO_37320</name>
</gene>
<dbReference type="Pfam" id="PF00069">
    <property type="entry name" value="Pkinase"/>
    <property type="match status" value="2"/>
</dbReference>
<dbReference type="InterPro" id="IPR030616">
    <property type="entry name" value="Aur-like"/>
</dbReference>
<evidence type="ECO:0000256" key="4">
    <source>
        <dbReference type="ARBA" id="ARBA00022777"/>
    </source>
</evidence>
<keyword evidence="3 7" id="KW-0547">Nucleotide-binding</keyword>
<dbReference type="InterPro" id="IPR011009">
    <property type="entry name" value="Kinase-like_dom_sf"/>
</dbReference>
<dbReference type="AlphaFoldDB" id="A0A1J4JBD3"/>
<evidence type="ECO:0000259" key="11">
    <source>
        <dbReference type="PROSITE" id="PS50011"/>
    </source>
</evidence>
<proteinExistence type="inferred from homology"/>
<dbReference type="OrthoDB" id="193931at2759"/>
<accession>A0A1J4JBD3</accession>
<feature type="binding site" evidence="7">
    <location>
        <position position="162"/>
    </location>
    <ligand>
        <name>ATP</name>
        <dbReference type="ChEBI" id="CHEBI:30616"/>
    </ligand>
</feature>
<protein>
    <submittedName>
        <fullName evidence="12">CAMK family protein kinase</fullName>
    </submittedName>
</protein>
<dbReference type="GeneID" id="94846055"/>
<dbReference type="InterPro" id="IPR000719">
    <property type="entry name" value="Prot_kinase_dom"/>
</dbReference>
<dbReference type="GO" id="GO:0004674">
    <property type="term" value="F:protein serine/threonine kinase activity"/>
    <property type="evidence" value="ECO:0007669"/>
    <property type="project" value="UniProtKB-KW"/>
</dbReference>
<dbReference type="GO" id="GO:0005524">
    <property type="term" value="F:ATP binding"/>
    <property type="evidence" value="ECO:0007669"/>
    <property type="project" value="UniProtKB-UniRule"/>
</dbReference>
<organism evidence="12 13">
    <name type="scientific">Tritrichomonas foetus</name>
    <dbReference type="NCBI Taxonomy" id="1144522"/>
    <lineage>
        <taxon>Eukaryota</taxon>
        <taxon>Metamonada</taxon>
        <taxon>Parabasalia</taxon>
        <taxon>Tritrichomonadida</taxon>
        <taxon>Tritrichomonadidae</taxon>
        <taxon>Tritrichomonas</taxon>
    </lineage>
</organism>
<sequence length="405" mass="46353">MIYEDASSSSKGPPRSIGPYLFERIIGRGASSIILLATNRLDAQQYAVKVIQRSYLADNPKRLLAFEREITIFSKLHHPNILKFIELLSDDDYVYLVLEYCVYGDMFRFISKNGGLSEKDAKIFVKQIIAAVAYIHELGIAHRDIKLDNILIDRNFHVKLADFGFCCEFSPNMSCTSNYKQNINNININNNINNDNINIENSGNNSSTNINGSSPLFIYDRYSFVNTKCGSPYYAAPELLTKDSYNPMMSDCWSLGVSIYTLVRGRYPWENVDNESKLYYEIITARYHIPETFSIYLRNLVQALMHPVPEMRLEAAQAYEHPWFSDICIKGSYSGDRLYSIPSVDFCGATSSLSRQQQTQSLIGRQIRSPHMRRHVKNCSLVLRVTQKMKMPALKRGTREVTELT</sequence>
<evidence type="ECO:0000256" key="1">
    <source>
        <dbReference type="ARBA" id="ARBA00022527"/>
    </source>
</evidence>
<keyword evidence="5 7" id="KW-0067">ATP-binding</keyword>
<dbReference type="Proteomes" id="UP000179807">
    <property type="component" value="Unassembled WGS sequence"/>
</dbReference>
<evidence type="ECO:0000313" key="13">
    <source>
        <dbReference type="Proteomes" id="UP000179807"/>
    </source>
</evidence>
<dbReference type="EMBL" id="MLAK01001172">
    <property type="protein sequence ID" value="OHS96494.1"/>
    <property type="molecule type" value="Genomic_DNA"/>
</dbReference>
<evidence type="ECO:0000256" key="5">
    <source>
        <dbReference type="ARBA" id="ARBA00022840"/>
    </source>
</evidence>
<keyword evidence="2" id="KW-0808">Transferase</keyword>
<evidence type="ECO:0000313" key="12">
    <source>
        <dbReference type="EMBL" id="OHS96494.1"/>
    </source>
</evidence>
<dbReference type="RefSeq" id="XP_068349631.1">
    <property type="nucleotide sequence ID" value="XM_068511351.1"/>
</dbReference>
<feature type="domain" description="Protein kinase" evidence="11">
    <location>
        <begin position="20"/>
        <end position="324"/>
    </location>
</feature>
<evidence type="ECO:0000256" key="9">
    <source>
        <dbReference type="PROSITE-ProRule" id="PRU10141"/>
    </source>
</evidence>
<comment type="similarity">
    <text evidence="10">Belongs to the protein kinase superfamily.</text>
</comment>
<dbReference type="PROSITE" id="PS50011">
    <property type="entry name" value="PROTEIN_KINASE_DOM"/>
    <property type="match status" value="1"/>
</dbReference>
<keyword evidence="13" id="KW-1185">Reference proteome</keyword>
<keyword evidence="1 10" id="KW-0723">Serine/threonine-protein kinase</keyword>